<dbReference type="PROSITE" id="PS51379">
    <property type="entry name" value="4FE4S_FER_2"/>
    <property type="match status" value="2"/>
</dbReference>
<evidence type="ECO:0000313" key="6">
    <source>
        <dbReference type="Proteomes" id="UP000011728"/>
    </source>
</evidence>
<evidence type="ECO:0000313" key="5">
    <source>
        <dbReference type="EMBL" id="AGF54980.1"/>
    </source>
</evidence>
<gene>
    <name evidence="5" type="ORF">Cspa_c12060</name>
</gene>
<keyword evidence="2" id="KW-0408">Iron</keyword>
<sequence length="396" mass="45769">MQNMNVYSDKKHCSGCSGCYNICPKECIEMQQDEEGFLYPRIDEKKCIKCNLCSKVCPYNNDNEDNDIEKPKAFACIHKDIEVVKKSTSGGAFTAIAESICKEEYVIFGAALNENVRVVHKYIADIKDIDLFRSSKYVQSDISKSLKDVKTFLDKGKKVIFTGTPCQIAGIKSFLRKDYENLITIDLVCHGVPSPLVFEKYKEYMEKIHNSRIKHVNFRDKTKKWDEHNMTIKFENGAIYTKRGVDDAFEVGFYKHLYHRPSCHQCPFSRIPRVGDFTLGDLWGIDDIIPQINDKKGISLLLFNTKKSEAFVKEIKERAKLIEINLNDAVANNKNLIKCTEESPNRIEFMNDMQIMKYSQLKEKYLKPRPLSFRIVSKVLNKKTKVKIKKMLGMKK</sequence>
<dbReference type="GO" id="GO:0046872">
    <property type="term" value="F:metal ion binding"/>
    <property type="evidence" value="ECO:0007669"/>
    <property type="project" value="UniProtKB-KW"/>
</dbReference>
<keyword evidence="3" id="KW-0411">Iron-sulfur</keyword>
<dbReference type="PATRIC" id="fig|931276.5.peg.1164"/>
<feature type="domain" description="4Fe-4S ferredoxin-type" evidence="4">
    <location>
        <begin position="38"/>
        <end position="67"/>
    </location>
</feature>
<dbReference type="InterPro" id="IPR017896">
    <property type="entry name" value="4Fe4S_Fe-S-bd"/>
</dbReference>
<dbReference type="AlphaFoldDB" id="M1LQ19"/>
<protein>
    <submittedName>
        <fullName evidence="5">Coenzyme F420-reducing hydrogenase, beta subunit</fullName>
    </submittedName>
</protein>
<keyword evidence="6" id="KW-1185">Reference proteome</keyword>
<dbReference type="KEGG" id="csr:Cspa_c12060"/>
<dbReference type="SUPFAM" id="SSF54862">
    <property type="entry name" value="4Fe-4S ferredoxins"/>
    <property type="match status" value="1"/>
</dbReference>
<dbReference type="PANTHER" id="PTHR43193:SF2">
    <property type="entry name" value="POLYFERREDOXIN PROTEIN FWDF"/>
    <property type="match status" value="1"/>
</dbReference>
<evidence type="ECO:0000256" key="2">
    <source>
        <dbReference type="ARBA" id="ARBA00023004"/>
    </source>
</evidence>
<name>M1LQ19_9CLOT</name>
<feature type="domain" description="4Fe-4S ferredoxin-type" evidence="4">
    <location>
        <begin position="4"/>
        <end position="33"/>
    </location>
</feature>
<accession>M1LQ19</accession>
<dbReference type="InterPro" id="IPR007525">
    <property type="entry name" value="FrhB_FdhB_C"/>
</dbReference>
<organism evidence="5 6">
    <name type="scientific">Clostridium saccharoperbutylacetonicum N1-4(HMT)</name>
    <dbReference type="NCBI Taxonomy" id="931276"/>
    <lineage>
        <taxon>Bacteria</taxon>
        <taxon>Bacillati</taxon>
        <taxon>Bacillota</taxon>
        <taxon>Clostridia</taxon>
        <taxon>Eubacteriales</taxon>
        <taxon>Clostridiaceae</taxon>
        <taxon>Clostridium</taxon>
    </lineage>
</organism>
<evidence type="ECO:0000256" key="1">
    <source>
        <dbReference type="ARBA" id="ARBA00022723"/>
    </source>
</evidence>
<dbReference type="eggNOG" id="COG1145">
    <property type="taxonomic scope" value="Bacteria"/>
</dbReference>
<proteinExistence type="predicted"/>
<evidence type="ECO:0000256" key="3">
    <source>
        <dbReference type="ARBA" id="ARBA00023014"/>
    </source>
</evidence>
<dbReference type="eggNOG" id="COG1035">
    <property type="taxonomic scope" value="Bacteria"/>
</dbReference>
<dbReference type="EMBL" id="CP004121">
    <property type="protein sequence ID" value="AGF54980.1"/>
    <property type="molecule type" value="Genomic_DNA"/>
</dbReference>
<keyword evidence="1" id="KW-0479">Metal-binding</keyword>
<dbReference type="PROSITE" id="PS00198">
    <property type="entry name" value="4FE4S_FER_1"/>
    <property type="match status" value="1"/>
</dbReference>
<dbReference type="InterPro" id="IPR052977">
    <property type="entry name" value="Polyferredoxin-like_ET"/>
</dbReference>
<dbReference type="Pfam" id="PF12838">
    <property type="entry name" value="Fer4_7"/>
    <property type="match status" value="1"/>
</dbReference>
<dbReference type="Proteomes" id="UP000011728">
    <property type="component" value="Chromosome"/>
</dbReference>
<evidence type="ECO:0000259" key="4">
    <source>
        <dbReference type="PROSITE" id="PS51379"/>
    </source>
</evidence>
<dbReference type="HOGENOM" id="CLU_037958_1_0_9"/>
<reference evidence="5 6" key="1">
    <citation type="submission" date="2013-02" db="EMBL/GenBank/DDBJ databases">
        <title>Genome sequence of Clostridium saccharoperbutylacetonicum N1-4(HMT).</title>
        <authorList>
            <person name="Poehlein A."/>
            <person name="Daniel R."/>
        </authorList>
    </citation>
    <scope>NUCLEOTIDE SEQUENCE [LARGE SCALE GENOMIC DNA]</scope>
    <source>
        <strain evidence="6">N1-4(HMT)</strain>
    </source>
</reference>
<dbReference type="Pfam" id="PF04432">
    <property type="entry name" value="FrhB_FdhB_C"/>
    <property type="match status" value="1"/>
</dbReference>
<dbReference type="GO" id="GO:0051536">
    <property type="term" value="F:iron-sulfur cluster binding"/>
    <property type="evidence" value="ECO:0007669"/>
    <property type="project" value="UniProtKB-KW"/>
</dbReference>
<dbReference type="PANTHER" id="PTHR43193">
    <property type="match status" value="1"/>
</dbReference>
<dbReference type="InterPro" id="IPR017900">
    <property type="entry name" value="4Fe4S_Fe_S_CS"/>
</dbReference>
<dbReference type="Gene3D" id="3.30.70.20">
    <property type="match status" value="1"/>
</dbReference>